<evidence type="ECO:0000313" key="3">
    <source>
        <dbReference type="Proteomes" id="UP000250235"/>
    </source>
</evidence>
<feature type="region of interest" description="Disordered" evidence="1">
    <location>
        <begin position="1"/>
        <end position="42"/>
    </location>
</feature>
<dbReference type="Proteomes" id="UP000250235">
    <property type="component" value="Unassembled WGS sequence"/>
</dbReference>
<evidence type="ECO:0000313" key="2">
    <source>
        <dbReference type="EMBL" id="KZV52073.1"/>
    </source>
</evidence>
<sequence length="136" mass="15211">MSSPSDSSRVSNIAASLDSVPSSPETREPLLPDQAELGSTKPPWYEEKYSNLRSSDIPFIKENGGMFDNFEVILPGPDERAHRPPWGFHTFYINQLEMGLRFSLSRFIAALCQHIKITRANWPPTHTISLGSGYSS</sequence>
<keyword evidence="3" id="KW-1185">Reference proteome</keyword>
<name>A0A2Z7CZ24_9LAMI</name>
<organism evidence="2 3">
    <name type="scientific">Dorcoceras hygrometricum</name>
    <dbReference type="NCBI Taxonomy" id="472368"/>
    <lineage>
        <taxon>Eukaryota</taxon>
        <taxon>Viridiplantae</taxon>
        <taxon>Streptophyta</taxon>
        <taxon>Embryophyta</taxon>
        <taxon>Tracheophyta</taxon>
        <taxon>Spermatophyta</taxon>
        <taxon>Magnoliopsida</taxon>
        <taxon>eudicotyledons</taxon>
        <taxon>Gunneridae</taxon>
        <taxon>Pentapetalae</taxon>
        <taxon>asterids</taxon>
        <taxon>lamiids</taxon>
        <taxon>Lamiales</taxon>
        <taxon>Gesneriaceae</taxon>
        <taxon>Didymocarpoideae</taxon>
        <taxon>Trichosporeae</taxon>
        <taxon>Loxocarpinae</taxon>
        <taxon>Dorcoceras</taxon>
    </lineage>
</organism>
<dbReference type="AlphaFoldDB" id="A0A2Z7CZ24"/>
<proteinExistence type="predicted"/>
<feature type="compositionally biased region" description="Polar residues" evidence="1">
    <location>
        <begin position="1"/>
        <end position="24"/>
    </location>
</feature>
<gene>
    <name evidence="2" type="ORF">F511_42226</name>
</gene>
<evidence type="ECO:0000256" key="1">
    <source>
        <dbReference type="SAM" id="MobiDB-lite"/>
    </source>
</evidence>
<protein>
    <submittedName>
        <fullName evidence="2">Uncharacterized protein</fullName>
    </submittedName>
</protein>
<accession>A0A2Z7CZ24</accession>
<reference evidence="2 3" key="1">
    <citation type="journal article" date="2015" name="Proc. Natl. Acad. Sci. U.S.A.">
        <title>The resurrection genome of Boea hygrometrica: A blueprint for survival of dehydration.</title>
        <authorList>
            <person name="Xiao L."/>
            <person name="Yang G."/>
            <person name="Zhang L."/>
            <person name="Yang X."/>
            <person name="Zhao S."/>
            <person name="Ji Z."/>
            <person name="Zhou Q."/>
            <person name="Hu M."/>
            <person name="Wang Y."/>
            <person name="Chen M."/>
            <person name="Xu Y."/>
            <person name="Jin H."/>
            <person name="Xiao X."/>
            <person name="Hu G."/>
            <person name="Bao F."/>
            <person name="Hu Y."/>
            <person name="Wan P."/>
            <person name="Li L."/>
            <person name="Deng X."/>
            <person name="Kuang T."/>
            <person name="Xiang C."/>
            <person name="Zhu J.K."/>
            <person name="Oliver M.J."/>
            <person name="He Y."/>
        </authorList>
    </citation>
    <scope>NUCLEOTIDE SEQUENCE [LARGE SCALE GENOMIC DNA]</scope>
    <source>
        <strain evidence="3">cv. XS01</strain>
    </source>
</reference>
<dbReference type="EMBL" id="KQ991229">
    <property type="protein sequence ID" value="KZV52073.1"/>
    <property type="molecule type" value="Genomic_DNA"/>
</dbReference>